<evidence type="ECO:0000313" key="8">
    <source>
        <dbReference type="RefSeq" id="XP_017768714.1"/>
    </source>
</evidence>
<dbReference type="PROSITE" id="PS51349">
    <property type="entry name" value="FMN_HYDROXY_ACID_DH_2"/>
    <property type="match status" value="1"/>
</dbReference>
<evidence type="ECO:0000256" key="3">
    <source>
        <dbReference type="ARBA" id="ARBA00024042"/>
    </source>
</evidence>
<dbReference type="PROSITE" id="PS00557">
    <property type="entry name" value="FMN_HYDROXY_ACID_DH_1"/>
    <property type="match status" value="1"/>
</dbReference>
<dbReference type="Pfam" id="PF01070">
    <property type="entry name" value="FMN_dh"/>
    <property type="match status" value="1"/>
</dbReference>
<reference evidence="8" key="1">
    <citation type="submission" date="2025-08" db="UniProtKB">
        <authorList>
            <consortium name="RefSeq"/>
        </authorList>
    </citation>
    <scope>IDENTIFICATION</scope>
    <source>
        <tissue evidence="8">Whole Larva</tissue>
    </source>
</reference>
<evidence type="ECO:0000256" key="5">
    <source>
        <dbReference type="ARBA" id="ARBA00029327"/>
    </source>
</evidence>
<name>A0ABM1M2B4_NICVS</name>
<comment type="catalytic activity">
    <reaction evidence="4">
        <text>a (2S)-2-hydroxycarboxylate + O2 = a 2-oxocarboxylate + H2O2</text>
        <dbReference type="Rhea" id="RHEA:16789"/>
        <dbReference type="ChEBI" id="CHEBI:15379"/>
        <dbReference type="ChEBI" id="CHEBI:16240"/>
        <dbReference type="ChEBI" id="CHEBI:35179"/>
        <dbReference type="ChEBI" id="CHEBI:58123"/>
        <dbReference type="EC" id="1.1.3.15"/>
    </reaction>
    <physiologicalReaction direction="left-to-right" evidence="4">
        <dbReference type="Rhea" id="RHEA:16790"/>
    </physiologicalReaction>
</comment>
<dbReference type="SUPFAM" id="SSF51395">
    <property type="entry name" value="FMN-linked oxidoreductases"/>
    <property type="match status" value="1"/>
</dbReference>
<evidence type="ECO:0000256" key="1">
    <source>
        <dbReference type="ARBA" id="ARBA00001917"/>
    </source>
</evidence>
<dbReference type="InterPro" id="IPR013785">
    <property type="entry name" value="Aldolase_TIM"/>
</dbReference>
<dbReference type="RefSeq" id="XP_017768714.1">
    <property type="nucleotide sequence ID" value="XM_017913225.1"/>
</dbReference>
<dbReference type="PANTHER" id="PTHR10578">
    <property type="entry name" value="S -2-HYDROXY-ACID OXIDASE-RELATED"/>
    <property type="match status" value="1"/>
</dbReference>
<dbReference type="InterPro" id="IPR000262">
    <property type="entry name" value="FMN-dep_DH"/>
</dbReference>
<keyword evidence="7" id="KW-1185">Reference proteome</keyword>
<dbReference type="InterPro" id="IPR008259">
    <property type="entry name" value="FMN_hydac_DH_AS"/>
</dbReference>
<accession>A0ABM1M2B4</accession>
<dbReference type="PIRSF" id="PIRSF000138">
    <property type="entry name" value="Al-hdrx_acd_dh"/>
    <property type="match status" value="1"/>
</dbReference>
<dbReference type="GeneID" id="108556914"/>
<evidence type="ECO:0000259" key="6">
    <source>
        <dbReference type="PROSITE" id="PS51349"/>
    </source>
</evidence>
<dbReference type="InterPro" id="IPR037396">
    <property type="entry name" value="FMN_HAD"/>
</dbReference>
<comment type="similarity">
    <text evidence="3">Belongs to the FMN-dependent alpha-hydroxy acid dehydrogenase family.</text>
</comment>
<sequence length="366" mass="40074">MNFVCVKDFENHAYNVLPKNALDYYKSGAGLETTLNNNEKAFSRLRIRPRCLRNVSKRDLSTTILGSKISMPLGIAPTAMQKMAHPEGEMANARAAEYYETIFIQSTISTSSIEEVAEAAPNAIKWFQLYIYNDREVTLGLIKRAEKAGFKAIVLTVDTPFFGIRFADMKNQFTLPPHLRLANFGGEKATKINSTKDGVSGLNNYVNNLFDASLTWKDVAWLKSVTSLPIVLKGILTAEDATIAADMGIAGILVSNHGARQVDGTPASIEALPEIAYAVGNRVEIYLDGGVRDGTDVFKALALGARMVFMGRPALWGLAHSGEEGVKKVLNLIKTQLDSTLAISGCSSIGDIKKEHVVWDNYYCKL</sequence>
<evidence type="ECO:0000256" key="2">
    <source>
        <dbReference type="ARBA" id="ARBA00023002"/>
    </source>
</evidence>
<dbReference type="InterPro" id="IPR012133">
    <property type="entry name" value="Alpha-hydoxy_acid_DH_FMN"/>
</dbReference>
<gene>
    <name evidence="8" type="primary">LOC108556914</name>
</gene>
<feature type="domain" description="FMN hydroxy acid dehydrogenase" evidence="6">
    <location>
        <begin position="1"/>
        <end position="362"/>
    </location>
</feature>
<evidence type="ECO:0000313" key="7">
    <source>
        <dbReference type="Proteomes" id="UP000695000"/>
    </source>
</evidence>
<dbReference type="CDD" id="cd02809">
    <property type="entry name" value="alpha_hydroxyacid_oxid_FMN"/>
    <property type="match status" value="1"/>
</dbReference>
<dbReference type="Proteomes" id="UP000695000">
    <property type="component" value="Unplaced"/>
</dbReference>
<dbReference type="Gene3D" id="3.20.20.70">
    <property type="entry name" value="Aldolase class I"/>
    <property type="match status" value="1"/>
</dbReference>
<comment type="catalytic activity">
    <reaction evidence="5">
        <text>2-hydroxyoctanoate + O2 = 2-oxooctanoate + H2O2</text>
        <dbReference type="Rhea" id="RHEA:67940"/>
        <dbReference type="ChEBI" id="CHEBI:15379"/>
        <dbReference type="ChEBI" id="CHEBI:16240"/>
        <dbReference type="ChEBI" id="CHEBI:133514"/>
        <dbReference type="ChEBI" id="CHEBI:176689"/>
    </reaction>
    <physiologicalReaction direction="left-to-right" evidence="5">
        <dbReference type="Rhea" id="RHEA:67941"/>
    </physiologicalReaction>
</comment>
<organism evidence="7 8">
    <name type="scientific">Nicrophorus vespilloides</name>
    <name type="common">Boreal carrion beetle</name>
    <dbReference type="NCBI Taxonomy" id="110193"/>
    <lineage>
        <taxon>Eukaryota</taxon>
        <taxon>Metazoa</taxon>
        <taxon>Ecdysozoa</taxon>
        <taxon>Arthropoda</taxon>
        <taxon>Hexapoda</taxon>
        <taxon>Insecta</taxon>
        <taxon>Pterygota</taxon>
        <taxon>Neoptera</taxon>
        <taxon>Endopterygota</taxon>
        <taxon>Coleoptera</taxon>
        <taxon>Polyphaga</taxon>
        <taxon>Staphyliniformia</taxon>
        <taxon>Silphidae</taxon>
        <taxon>Nicrophorinae</taxon>
        <taxon>Nicrophorus</taxon>
    </lineage>
</organism>
<keyword evidence="2" id="KW-0560">Oxidoreductase</keyword>
<protein>
    <submittedName>
        <fullName evidence="8">Peroxisomal (S)-2-hydroxy-acid oxidase</fullName>
    </submittedName>
</protein>
<proteinExistence type="inferred from homology"/>
<evidence type="ECO:0000256" key="4">
    <source>
        <dbReference type="ARBA" id="ARBA00029325"/>
    </source>
</evidence>
<comment type="cofactor">
    <cofactor evidence="1">
        <name>FMN</name>
        <dbReference type="ChEBI" id="CHEBI:58210"/>
    </cofactor>
</comment>
<dbReference type="PANTHER" id="PTHR10578:SF149">
    <property type="entry name" value="2-HYDROXYACID OXIDASE 2"/>
    <property type="match status" value="1"/>
</dbReference>